<comment type="caution">
    <text evidence="2">The sequence shown here is derived from an EMBL/GenBank/DDBJ whole genome shotgun (WGS) entry which is preliminary data.</text>
</comment>
<evidence type="ECO:0008006" key="4">
    <source>
        <dbReference type="Google" id="ProtNLM"/>
    </source>
</evidence>
<keyword evidence="1" id="KW-0472">Membrane</keyword>
<feature type="transmembrane region" description="Helical" evidence="1">
    <location>
        <begin position="138"/>
        <end position="157"/>
    </location>
</feature>
<evidence type="ECO:0000313" key="2">
    <source>
        <dbReference type="EMBL" id="KKS16169.1"/>
    </source>
</evidence>
<feature type="transmembrane region" description="Helical" evidence="1">
    <location>
        <begin position="226"/>
        <end position="243"/>
    </location>
</feature>
<feature type="transmembrane region" description="Helical" evidence="1">
    <location>
        <begin position="187"/>
        <end position="205"/>
    </location>
</feature>
<accession>A0A0G0WTT2</accession>
<organism evidence="2 3">
    <name type="scientific">candidate division WWE3 bacterium GW2011_GWB1_41_6</name>
    <dbReference type="NCBI Taxonomy" id="1619112"/>
    <lineage>
        <taxon>Bacteria</taxon>
        <taxon>Katanobacteria</taxon>
    </lineage>
</organism>
<feature type="transmembrane region" description="Helical" evidence="1">
    <location>
        <begin position="65"/>
        <end position="85"/>
    </location>
</feature>
<evidence type="ECO:0000313" key="3">
    <source>
        <dbReference type="Proteomes" id="UP000034163"/>
    </source>
</evidence>
<sequence>LISVYFYLKYFMADRSMRYAVLGSLFVVFAALTRQIGILIGISFISAILPESVRNVKKRSAGKNLIPVVITLSAVILTLAVTVLWPRFGSNRMFILTEQFTQRLTQMLLSVHYVPVFLSPLLLGLMSPQVKALIRSKFKLILITVLTGALFYYLYFFDIFPVGNVLYIEMLYTKSNFRSSFSLFDNTFFKVFLSVVLALALSKMLMNVKIKFDRKTIKSHIGKISAPDVFLISLNTLNILILLFSSDYYDRYLIPIFAIFSIIYVKNNVEKIKLTKLAIAATVLIMFISVTLQWEYYARYTIMWKQAQAVSRDTGLVSQVNFNDTYIHYTVSKTEGDYTGLVERRLSFEEKCFVQEYNVDSDSKILKNALKLEKFVGNKVLEKKKPYGAKKKNYVSRVSNNLDNLMYNEQYPSILYDLVGKDAYVGSWCIEN</sequence>
<feature type="non-terminal residue" evidence="2">
    <location>
        <position position="1"/>
    </location>
</feature>
<evidence type="ECO:0000256" key="1">
    <source>
        <dbReference type="SAM" id="Phobius"/>
    </source>
</evidence>
<dbReference type="Proteomes" id="UP000034163">
    <property type="component" value="Unassembled WGS sequence"/>
</dbReference>
<dbReference type="AlphaFoldDB" id="A0A0G0WTT2"/>
<reference evidence="2 3" key="1">
    <citation type="journal article" date="2015" name="Nature">
        <title>rRNA introns, odd ribosomes, and small enigmatic genomes across a large radiation of phyla.</title>
        <authorList>
            <person name="Brown C.T."/>
            <person name="Hug L.A."/>
            <person name="Thomas B.C."/>
            <person name="Sharon I."/>
            <person name="Castelle C.J."/>
            <person name="Singh A."/>
            <person name="Wilkins M.J."/>
            <person name="Williams K.H."/>
            <person name="Banfield J.F."/>
        </authorList>
    </citation>
    <scope>NUCLEOTIDE SEQUENCE [LARGE SCALE GENOMIC DNA]</scope>
</reference>
<feature type="transmembrane region" description="Helical" evidence="1">
    <location>
        <begin position="249"/>
        <end position="265"/>
    </location>
</feature>
<gene>
    <name evidence="2" type="ORF">UU72_C0026G0001</name>
</gene>
<keyword evidence="1" id="KW-0812">Transmembrane</keyword>
<feature type="transmembrane region" description="Helical" evidence="1">
    <location>
        <begin position="277"/>
        <end position="297"/>
    </location>
</feature>
<feature type="transmembrane region" description="Helical" evidence="1">
    <location>
        <begin position="105"/>
        <end position="126"/>
    </location>
</feature>
<dbReference type="EMBL" id="LCBS01000026">
    <property type="protein sequence ID" value="KKS16169.1"/>
    <property type="molecule type" value="Genomic_DNA"/>
</dbReference>
<proteinExistence type="predicted"/>
<name>A0A0G0WTT2_UNCKA</name>
<keyword evidence="1" id="KW-1133">Transmembrane helix</keyword>
<protein>
    <recommendedName>
        <fullName evidence="4">Glycosyltransferase RgtA/B/C/D-like domain-containing protein</fullName>
    </recommendedName>
</protein>
<feature type="transmembrane region" description="Helical" evidence="1">
    <location>
        <begin position="20"/>
        <end position="45"/>
    </location>
</feature>